<evidence type="ECO:0000313" key="1">
    <source>
        <dbReference type="EMBL" id="CAH0542975.1"/>
    </source>
</evidence>
<keyword evidence="2" id="KW-1185">Reference proteome</keyword>
<comment type="caution">
    <text evidence="1">The sequence shown here is derived from an EMBL/GenBank/DDBJ whole genome shotgun (WGS) entry which is preliminary data.</text>
</comment>
<dbReference type="Proteomes" id="UP000838748">
    <property type="component" value="Unassembled WGS sequence"/>
</dbReference>
<evidence type="ECO:0000313" key="2">
    <source>
        <dbReference type="Proteomes" id="UP000838748"/>
    </source>
</evidence>
<organism evidence="1 2">
    <name type="scientific">Vibrio marisflavi CECT 7928</name>
    <dbReference type="NCBI Taxonomy" id="634439"/>
    <lineage>
        <taxon>Bacteria</taxon>
        <taxon>Pseudomonadati</taxon>
        <taxon>Pseudomonadota</taxon>
        <taxon>Gammaproteobacteria</taxon>
        <taxon>Vibrionales</taxon>
        <taxon>Vibrionaceae</taxon>
        <taxon>Vibrio</taxon>
    </lineage>
</organism>
<protein>
    <submittedName>
        <fullName evidence="1">Uncharacterized protein</fullName>
    </submittedName>
</protein>
<dbReference type="RefSeq" id="WP_237363831.1">
    <property type="nucleotide sequence ID" value="NZ_CAKLDM010000004.1"/>
</dbReference>
<gene>
    <name evidence="1" type="ORF">VMF7928_04341</name>
</gene>
<accession>A0ABM9A9C4</accession>
<proteinExistence type="predicted"/>
<reference evidence="1" key="1">
    <citation type="submission" date="2021-11" db="EMBL/GenBank/DDBJ databases">
        <authorList>
            <person name="Rodrigo-Torres L."/>
            <person name="Arahal R. D."/>
            <person name="Lucena T."/>
        </authorList>
    </citation>
    <scope>NUCLEOTIDE SEQUENCE</scope>
    <source>
        <strain evidence="1">CECT 7928</strain>
    </source>
</reference>
<name>A0ABM9A9C4_9VIBR</name>
<sequence>MDFDSEELEKLYIESVREIVGSVGGQQSAAKLASEYNGYTISQGSVSKVLTGAMAPAKVYNALRFAFHQAERENWTKRATIMMVEKFGFCPIYHDVVRIDEVFGLFAGCMVLGGKLHIAVRTDSETVETVDANKMEFL</sequence>
<dbReference type="EMBL" id="CAKLDM010000004">
    <property type="protein sequence ID" value="CAH0542975.1"/>
    <property type="molecule type" value="Genomic_DNA"/>
</dbReference>